<keyword evidence="5 8" id="KW-1133">Transmembrane helix</keyword>
<evidence type="ECO:0000256" key="2">
    <source>
        <dbReference type="ARBA" id="ARBA00006386"/>
    </source>
</evidence>
<comment type="subcellular location">
    <subcellularLocation>
        <location evidence="1">Cell membrane</location>
        <topology evidence="1">Multi-pass membrane protein</topology>
    </subcellularLocation>
</comment>
<comment type="similarity">
    <text evidence="2">Belongs to the UPF0718 family.</text>
</comment>
<dbReference type="Proteomes" id="UP001501721">
    <property type="component" value="Unassembled WGS sequence"/>
</dbReference>
<keyword evidence="4 8" id="KW-0812">Transmembrane</keyword>
<feature type="transmembrane region" description="Helical" evidence="8">
    <location>
        <begin position="115"/>
        <end position="136"/>
    </location>
</feature>
<name>A0ABN3ME04_9ACTN</name>
<dbReference type="PANTHER" id="PTHR42775">
    <property type="entry name" value="PERMEASE RV2963-RELATED"/>
    <property type="match status" value="1"/>
</dbReference>
<dbReference type="InterPro" id="IPR005524">
    <property type="entry name" value="DUF318"/>
</dbReference>
<feature type="compositionally biased region" description="Basic and acidic residues" evidence="7">
    <location>
        <begin position="384"/>
        <end position="395"/>
    </location>
</feature>
<protein>
    <submittedName>
        <fullName evidence="9">Permease</fullName>
    </submittedName>
</protein>
<dbReference type="PANTHER" id="PTHR42775:SF1">
    <property type="entry name" value="PERMEASE RV2963-RELATED"/>
    <property type="match status" value="1"/>
</dbReference>
<keyword evidence="6 8" id="KW-0472">Membrane</keyword>
<evidence type="ECO:0000256" key="7">
    <source>
        <dbReference type="SAM" id="MobiDB-lite"/>
    </source>
</evidence>
<evidence type="ECO:0000256" key="8">
    <source>
        <dbReference type="SAM" id="Phobius"/>
    </source>
</evidence>
<feature type="transmembrane region" description="Helical" evidence="8">
    <location>
        <begin position="237"/>
        <end position="261"/>
    </location>
</feature>
<keyword evidence="3" id="KW-1003">Cell membrane</keyword>
<organism evidence="9 10">
    <name type="scientific">Streptomyces graminearus</name>
    <dbReference type="NCBI Taxonomy" id="284030"/>
    <lineage>
        <taxon>Bacteria</taxon>
        <taxon>Bacillati</taxon>
        <taxon>Actinomycetota</taxon>
        <taxon>Actinomycetes</taxon>
        <taxon>Kitasatosporales</taxon>
        <taxon>Streptomycetaceae</taxon>
        <taxon>Streptomyces</taxon>
    </lineage>
</organism>
<keyword evidence="10" id="KW-1185">Reference proteome</keyword>
<evidence type="ECO:0000256" key="3">
    <source>
        <dbReference type="ARBA" id="ARBA00022475"/>
    </source>
</evidence>
<dbReference type="Pfam" id="PF03773">
    <property type="entry name" value="ArsP_1"/>
    <property type="match status" value="1"/>
</dbReference>
<dbReference type="InterPro" id="IPR053166">
    <property type="entry name" value="UPF0718_permease"/>
</dbReference>
<accession>A0ABN3ME04</accession>
<feature type="transmembrane region" description="Helical" evidence="8">
    <location>
        <begin position="299"/>
        <end position="324"/>
    </location>
</feature>
<proteinExistence type="inferred from homology"/>
<feature type="transmembrane region" description="Helical" evidence="8">
    <location>
        <begin position="344"/>
        <end position="361"/>
    </location>
</feature>
<feature type="transmembrane region" description="Helical" evidence="8">
    <location>
        <begin position="86"/>
        <end position="109"/>
    </location>
</feature>
<evidence type="ECO:0000256" key="5">
    <source>
        <dbReference type="ARBA" id="ARBA00022989"/>
    </source>
</evidence>
<sequence>MHAIGHALSITGSMTWEITWALILGFTLSAVVQAVVRRETVVRLLGDDRPRTLALSAGLGAASSSCSYAAVALARSLFRKGANFTAAMAFEIASTNLVIELGVILALLMGWQFTAAEFVGGPIMIVVLAVLFRVFLRERLLRGAREQAERGIAGSMEGHAAMDMSVRGEGGFLRRLLSRAGLTSVSHIFVMEWAAILRDLVAGLLIAGAIAAWVPDDFWHTFFLAGHPLAAKLIGPLIGPVVAVATFVCSIGNVPLAVVLWKGGISFGGVIAFIYADLLILPILNIYRKYYGPRMAGFLLATFFAAIAVAGYVVEFLFGGLGLIPDQATARLPEEGIRWNYTTWLNIAFLLLAASLVIRFLRTGGTAMLRTMGGGPEEGDEGGDGGRGEHDHHHA</sequence>
<evidence type="ECO:0000313" key="9">
    <source>
        <dbReference type="EMBL" id="GAA2500190.1"/>
    </source>
</evidence>
<comment type="caution">
    <text evidence="9">The sequence shown here is derived from an EMBL/GenBank/DDBJ whole genome shotgun (WGS) entry which is preliminary data.</text>
</comment>
<evidence type="ECO:0000313" key="10">
    <source>
        <dbReference type="Proteomes" id="UP001501721"/>
    </source>
</evidence>
<dbReference type="EMBL" id="BAAATL010000029">
    <property type="protein sequence ID" value="GAA2500190.1"/>
    <property type="molecule type" value="Genomic_DNA"/>
</dbReference>
<gene>
    <name evidence="9" type="ORF">GCM10010422_56450</name>
</gene>
<feature type="transmembrane region" description="Helical" evidence="8">
    <location>
        <begin position="202"/>
        <end position="225"/>
    </location>
</feature>
<evidence type="ECO:0000256" key="6">
    <source>
        <dbReference type="ARBA" id="ARBA00023136"/>
    </source>
</evidence>
<feature type="region of interest" description="Disordered" evidence="7">
    <location>
        <begin position="371"/>
        <end position="395"/>
    </location>
</feature>
<evidence type="ECO:0000256" key="4">
    <source>
        <dbReference type="ARBA" id="ARBA00022692"/>
    </source>
</evidence>
<dbReference type="RefSeq" id="WP_346078004.1">
    <property type="nucleotide sequence ID" value="NZ_BAAATL010000029.1"/>
</dbReference>
<feature type="transmembrane region" description="Helical" evidence="8">
    <location>
        <begin position="53"/>
        <end position="74"/>
    </location>
</feature>
<feature type="transmembrane region" description="Helical" evidence="8">
    <location>
        <begin position="267"/>
        <end position="287"/>
    </location>
</feature>
<reference evidence="9 10" key="1">
    <citation type="journal article" date="2019" name="Int. J. Syst. Evol. Microbiol.">
        <title>The Global Catalogue of Microorganisms (GCM) 10K type strain sequencing project: providing services to taxonomists for standard genome sequencing and annotation.</title>
        <authorList>
            <consortium name="The Broad Institute Genomics Platform"/>
            <consortium name="The Broad Institute Genome Sequencing Center for Infectious Disease"/>
            <person name="Wu L."/>
            <person name="Ma J."/>
        </authorList>
    </citation>
    <scope>NUCLEOTIDE SEQUENCE [LARGE SCALE GENOMIC DNA]</scope>
    <source>
        <strain evidence="9 10">JCM 6923</strain>
    </source>
</reference>
<evidence type="ECO:0000256" key="1">
    <source>
        <dbReference type="ARBA" id="ARBA00004651"/>
    </source>
</evidence>